<feature type="transmembrane region" description="Helical" evidence="8">
    <location>
        <begin position="467"/>
        <end position="487"/>
    </location>
</feature>
<feature type="region of interest" description="Disordered" evidence="7">
    <location>
        <begin position="139"/>
        <end position="180"/>
    </location>
</feature>
<keyword evidence="5 8" id="KW-1133">Transmembrane helix</keyword>
<feature type="compositionally biased region" description="Acidic residues" evidence="7">
    <location>
        <begin position="254"/>
        <end position="339"/>
    </location>
</feature>
<feature type="compositionally biased region" description="Basic and acidic residues" evidence="7">
    <location>
        <begin position="758"/>
        <end position="769"/>
    </location>
</feature>
<dbReference type="GO" id="GO:0016020">
    <property type="term" value="C:membrane"/>
    <property type="evidence" value="ECO:0007669"/>
    <property type="project" value="UniProtKB-SubCell"/>
</dbReference>
<evidence type="ECO:0000259" key="11">
    <source>
        <dbReference type="Pfam" id="PF21902"/>
    </source>
</evidence>
<evidence type="ECO:0000259" key="10">
    <source>
        <dbReference type="Pfam" id="PF06814"/>
    </source>
</evidence>
<feature type="transmembrane region" description="Helical" evidence="8">
    <location>
        <begin position="687"/>
        <end position="709"/>
    </location>
</feature>
<dbReference type="STRING" id="71784.A0A1Y2AUA3"/>
<dbReference type="Pfam" id="PF06814">
    <property type="entry name" value="GOST_TM"/>
    <property type="match status" value="1"/>
</dbReference>
<evidence type="ECO:0000313" key="13">
    <source>
        <dbReference type="Proteomes" id="UP000193986"/>
    </source>
</evidence>
<keyword evidence="3 8" id="KW-0812">Transmembrane</keyword>
<dbReference type="PANTHER" id="PTHR21229:SF1">
    <property type="entry name" value="GH17801P"/>
    <property type="match status" value="1"/>
</dbReference>
<evidence type="ECO:0000256" key="6">
    <source>
        <dbReference type="ARBA" id="ARBA00023136"/>
    </source>
</evidence>
<feature type="compositionally biased region" description="Acidic residues" evidence="7">
    <location>
        <begin position="346"/>
        <end position="368"/>
    </location>
</feature>
<dbReference type="InParanoid" id="A0A1Y2AUA3"/>
<evidence type="ECO:0000256" key="7">
    <source>
        <dbReference type="SAM" id="MobiDB-lite"/>
    </source>
</evidence>
<feature type="transmembrane region" description="Helical" evidence="8">
    <location>
        <begin position="602"/>
        <end position="627"/>
    </location>
</feature>
<keyword evidence="12" id="KW-0675">Receptor</keyword>
<keyword evidence="13" id="KW-1185">Reference proteome</keyword>
<dbReference type="EMBL" id="MCFC01000051">
    <property type="protein sequence ID" value="ORY26066.1"/>
    <property type="molecule type" value="Genomic_DNA"/>
</dbReference>
<comment type="caution">
    <text evidence="12">The sequence shown here is derived from an EMBL/GenBank/DDBJ whole genome shotgun (WGS) entry which is preliminary data.</text>
</comment>
<feature type="compositionally biased region" description="Low complexity" evidence="7">
    <location>
        <begin position="140"/>
        <end position="150"/>
    </location>
</feature>
<dbReference type="OrthoDB" id="19932at2759"/>
<dbReference type="AlphaFoldDB" id="A0A1Y2AUA3"/>
<dbReference type="GO" id="GO:0042147">
    <property type="term" value="P:retrograde transport, endosome to Golgi"/>
    <property type="evidence" value="ECO:0007669"/>
    <property type="project" value="TreeGrafter"/>
</dbReference>
<evidence type="ECO:0000256" key="9">
    <source>
        <dbReference type="SAM" id="SignalP"/>
    </source>
</evidence>
<evidence type="ECO:0000313" key="12">
    <source>
        <dbReference type="EMBL" id="ORY26066.1"/>
    </source>
</evidence>
<dbReference type="InterPro" id="IPR053937">
    <property type="entry name" value="GOST_TM"/>
</dbReference>
<name>A0A1Y2AUA3_9TREE</name>
<comment type="similarity">
    <text evidence="2">Belongs to the LU7TM family.</text>
</comment>
<organism evidence="12 13">
    <name type="scientific">Naematelia encephala</name>
    <dbReference type="NCBI Taxonomy" id="71784"/>
    <lineage>
        <taxon>Eukaryota</taxon>
        <taxon>Fungi</taxon>
        <taxon>Dikarya</taxon>
        <taxon>Basidiomycota</taxon>
        <taxon>Agaricomycotina</taxon>
        <taxon>Tremellomycetes</taxon>
        <taxon>Tremellales</taxon>
        <taxon>Naemateliaceae</taxon>
        <taxon>Naematelia</taxon>
    </lineage>
</organism>
<dbReference type="InterPro" id="IPR053938">
    <property type="entry name" value="PTM1-like_N"/>
</dbReference>
<dbReference type="Pfam" id="PF21902">
    <property type="entry name" value="PTM1-like_N"/>
    <property type="match status" value="1"/>
</dbReference>
<accession>A0A1Y2AUA3</accession>
<feature type="domain" description="PTM1-like N-terminal" evidence="11">
    <location>
        <begin position="35"/>
        <end position="122"/>
    </location>
</feature>
<feature type="signal peptide" evidence="9">
    <location>
        <begin position="1"/>
        <end position="23"/>
    </location>
</feature>
<feature type="region of interest" description="Disordered" evidence="7">
    <location>
        <begin position="736"/>
        <end position="821"/>
    </location>
</feature>
<feature type="region of interest" description="Disordered" evidence="7">
    <location>
        <begin position="195"/>
        <end position="221"/>
    </location>
</feature>
<feature type="compositionally biased region" description="Acidic residues" evidence="7">
    <location>
        <begin position="195"/>
        <end position="206"/>
    </location>
</feature>
<dbReference type="GO" id="GO:0005794">
    <property type="term" value="C:Golgi apparatus"/>
    <property type="evidence" value="ECO:0007669"/>
    <property type="project" value="TreeGrafter"/>
</dbReference>
<feature type="domain" description="GOST seven transmembrane" evidence="10">
    <location>
        <begin position="463"/>
        <end position="715"/>
    </location>
</feature>
<evidence type="ECO:0000256" key="8">
    <source>
        <dbReference type="SAM" id="Phobius"/>
    </source>
</evidence>
<feature type="transmembrane region" description="Helical" evidence="8">
    <location>
        <begin position="499"/>
        <end position="520"/>
    </location>
</feature>
<proteinExistence type="inferred from homology"/>
<evidence type="ECO:0000256" key="3">
    <source>
        <dbReference type="ARBA" id="ARBA00022692"/>
    </source>
</evidence>
<keyword evidence="4 9" id="KW-0732">Signal</keyword>
<dbReference type="InterPro" id="IPR009637">
    <property type="entry name" value="GPR107/GPR108-like"/>
</dbReference>
<evidence type="ECO:0000256" key="2">
    <source>
        <dbReference type="ARBA" id="ARBA00007883"/>
    </source>
</evidence>
<feature type="transmembrane region" description="Helical" evidence="8">
    <location>
        <begin position="648"/>
        <end position="667"/>
    </location>
</feature>
<evidence type="ECO:0000256" key="5">
    <source>
        <dbReference type="ARBA" id="ARBA00022989"/>
    </source>
</evidence>
<dbReference type="PANTHER" id="PTHR21229">
    <property type="entry name" value="LUNG SEVEN TRANSMEMBRANE RECEPTOR"/>
    <property type="match status" value="1"/>
</dbReference>
<evidence type="ECO:0000256" key="1">
    <source>
        <dbReference type="ARBA" id="ARBA00004141"/>
    </source>
</evidence>
<feature type="chain" id="PRO_5013276973" evidence="9">
    <location>
        <begin position="24"/>
        <end position="821"/>
    </location>
</feature>
<dbReference type="Proteomes" id="UP000193986">
    <property type="component" value="Unassembled WGS sequence"/>
</dbReference>
<evidence type="ECO:0000256" key="4">
    <source>
        <dbReference type="ARBA" id="ARBA00022729"/>
    </source>
</evidence>
<gene>
    <name evidence="12" type="ORF">BCR39DRAFT_542442</name>
</gene>
<sequence>MLSPRQASLLVLAASSLVPYGAAYRVPIRDTDDLREVCSGMYGGKNAFIDVTFNPTSSGQVALVMYEWKDVPYLGVETPDNSVGGVARPKTYICTTSAVRSGLCSSSDLGSFITSLPADKTIEQTSLYTLPLKFDPDLFPAPVSESAPEPVAEPEGDDSDDIYEPLPTESDDQVDNGDVEVDESDDTLDVIGEAQEEAEEENEEESVGFGDTWTDTDGARKRRLKRQFAGKRRVKRQFGDLLDGITSGVKGDGNEDDSTEENGDFEEISGEFEEGSGEFEEGSGEFEEGSGEFEEGSGDFEEGDGEFEEGDGEYEEGAGDYEDEVDGEPATETDGEYEEPTSGGTYEEEPTTSDDDDTTGGGYEEEPGTDFPSTGESSQVITYTGPIGYAVPKSGYYCVGIVPVTLVNSRSDLPPNAKLFIREAAPEDAAVSLEGRQATHAEYSGLVLFRNNFEGELPAVEYPKINFYMFLSVVYFALGCGWAFLCIKHRDELLPMQYYISGTIIFLIIEMLAQFGYYRYINKHGGGATSLAFLFVISILNAARNSLSFFLLLIVSMGLSVVTQSLGPVMNRVRLLTGFHFVFGVLYSVGTVEVELDSASLVIVLILIFPLAITLTGFLMWIIISLNGTILHLQARKQRYKLAMFRRLWRILILSVIAVAVFFVVSSMSLSNRLNEDYAPNNWRYRWILLDGSLATIYLVSFASIAWLWRPTRDNVRFSTSQELAQDEADAEDYEFGTLEGGGHQPLSMQDPDEDDVDYNHHENGDVRKGLMGGAEGETVFDVGGDSDEEDEGHRGKKGYKDDGSDEEGEGASYQRQGKDD</sequence>
<feature type="compositionally biased region" description="Acidic residues" evidence="7">
    <location>
        <begin position="152"/>
        <end position="180"/>
    </location>
</feature>
<protein>
    <submittedName>
        <fullName evidence="12">Lung seven transmembrane receptor-domain-containing protein</fullName>
    </submittedName>
</protein>
<feature type="transmembrane region" description="Helical" evidence="8">
    <location>
        <begin position="532"/>
        <end position="561"/>
    </location>
</feature>
<reference evidence="12 13" key="1">
    <citation type="submission" date="2016-07" db="EMBL/GenBank/DDBJ databases">
        <title>Pervasive Adenine N6-methylation of Active Genes in Fungi.</title>
        <authorList>
            <consortium name="DOE Joint Genome Institute"/>
            <person name="Mondo S.J."/>
            <person name="Dannebaum R.O."/>
            <person name="Kuo R.C."/>
            <person name="Labutti K."/>
            <person name="Haridas S."/>
            <person name="Kuo A."/>
            <person name="Salamov A."/>
            <person name="Ahrendt S.R."/>
            <person name="Lipzen A."/>
            <person name="Sullivan W."/>
            <person name="Andreopoulos W.B."/>
            <person name="Clum A."/>
            <person name="Lindquist E."/>
            <person name="Daum C."/>
            <person name="Ramamoorthy G.K."/>
            <person name="Gryganskyi A."/>
            <person name="Culley D."/>
            <person name="Magnuson J.K."/>
            <person name="James T.Y."/>
            <person name="O'Malley M.A."/>
            <person name="Stajich J.E."/>
            <person name="Spatafora J.W."/>
            <person name="Visel A."/>
            <person name="Grigoriev I.V."/>
        </authorList>
    </citation>
    <scope>NUCLEOTIDE SEQUENCE [LARGE SCALE GENOMIC DNA]</scope>
    <source>
        <strain evidence="12 13">68-887.2</strain>
    </source>
</reference>
<feature type="region of interest" description="Disordered" evidence="7">
    <location>
        <begin position="240"/>
        <end position="379"/>
    </location>
</feature>
<comment type="subcellular location">
    <subcellularLocation>
        <location evidence="1">Membrane</location>
        <topology evidence="1">Multi-pass membrane protein</topology>
    </subcellularLocation>
</comment>
<dbReference type="GO" id="GO:0005829">
    <property type="term" value="C:cytosol"/>
    <property type="evidence" value="ECO:0007669"/>
    <property type="project" value="GOC"/>
</dbReference>
<keyword evidence="6 8" id="KW-0472">Membrane</keyword>
<feature type="transmembrane region" description="Helical" evidence="8">
    <location>
        <begin position="573"/>
        <end position="590"/>
    </location>
</feature>